<organism evidence="2 3">
    <name type="scientific">Lomentospora prolificans</name>
    <dbReference type="NCBI Taxonomy" id="41688"/>
    <lineage>
        <taxon>Eukaryota</taxon>
        <taxon>Fungi</taxon>
        <taxon>Dikarya</taxon>
        <taxon>Ascomycota</taxon>
        <taxon>Pezizomycotina</taxon>
        <taxon>Sordariomycetes</taxon>
        <taxon>Hypocreomycetidae</taxon>
        <taxon>Microascales</taxon>
        <taxon>Microascaceae</taxon>
        <taxon>Lomentospora</taxon>
    </lineage>
</organism>
<keyword evidence="1" id="KW-0732">Signal</keyword>
<dbReference type="VEuPathDB" id="FungiDB:jhhlp_007920"/>
<reference evidence="2 3" key="1">
    <citation type="journal article" date="2017" name="G3 (Bethesda)">
        <title>First Draft Genome Sequence of the Pathogenic Fungus Lomentospora prolificans (Formerly Scedosporium prolificans).</title>
        <authorList>
            <person name="Luo R."/>
            <person name="Zimin A."/>
            <person name="Workman R."/>
            <person name="Fan Y."/>
            <person name="Pertea G."/>
            <person name="Grossman N."/>
            <person name="Wear M.P."/>
            <person name="Jia B."/>
            <person name="Miller H."/>
            <person name="Casadevall A."/>
            <person name="Timp W."/>
            <person name="Zhang S.X."/>
            <person name="Salzberg S.L."/>
        </authorList>
    </citation>
    <scope>NUCLEOTIDE SEQUENCE [LARGE SCALE GENOMIC DNA]</scope>
    <source>
        <strain evidence="2 3">JHH-5317</strain>
    </source>
</reference>
<feature type="chain" id="PRO_5014814008" evidence="1">
    <location>
        <begin position="34"/>
        <end position="264"/>
    </location>
</feature>
<dbReference type="AlphaFoldDB" id="A0A2N3N0X6"/>
<dbReference type="InterPro" id="IPR053185">
    <property type="entry name" value="SET_domain_protein"/>
</dbReference>
<feature type="signal peptide" evidence="1">
    <location>
        <begin position="1"/>
        <end position="33"/>
    </location>
</feature>
<dbReference type="STRING" id="41688.A0A2N3N0X6"/>
<gene>
    <name evidence="2" type="ORF">jhhlp_007920</name>
</gene>
<dbReference type="PANTHER" id="PTHR47332">
    <property type="entry name" value="SET DOMAIN-CONTAINING PROTEIN 5"/>
    <property type="match status" value="1"/>
</dbReference>
<keyword evidence="3" id="KW-1185">Reference proteome</keyword>
<dbReference type="InterPro" id="IPR046341">
    <property type="entry name" value="SET_dom_sf"/>
</dbReference>
<sequence>MSSIRALGDSSALFLRLLVSSCVVLAQVANAHSEEGISICHWEKQGPLQGTDKFSRCNLPLDDTTGDTPSHWKPWSVRPICAYPFINTEPKYCIFTYHGFRGDRSISLITSPDVAAEAAPLLEDRNPQWYKASPSVPPLDGDFSPPYSVEEVPGRGKGVIATRDIRKGEVVITEPATMISMTPPRGIRPKQLTILSQTVLEQLPDVRRKRVLEMASMPDLDPLWGRFDTNAFGVFLTGENEHRGLFPEIAASFCRNTSRFIDGY</sequence>
<accession>A0A2N3N0X6</accession>
<evidence type="ECO:0000313" key="3">
    <source>
        <dbReference type="Proteomes" id="UP000233524"/>
    </source>
</evidence>
<comment type="caution">
    <text evidence="2">The sequence shown here is derived from an EMBL/GenBank/DDBJ whole genome shotgun (WGS) entry which is preliminary data.</text>
</comment>
<dbReference type="PANTHER" id="PTHR47332:SF6">
    <property type="entry name" value="SET DOMAIN-CONTAINING PROTEIN"/>
    <property type="match status" value="1"/>
</dbReference>
<name>A0A2N3N0X6_9PEZI</name>
<dbReference type="Proteomes" id="UP000233524">
    <property type="component" value="Unassembled WGS sequence"/>
</dbReference>
<proteinExistence type="predicted"/>
<dbReference type="SUPFAM" id="SSF82199">
    <property type="entry name" value="SET domain"/>
    <property type="match status" value="1"/>
</dbReference>
<dbReference type="EMBL" id="NLAX01001139">
    <property type="protein sequence ID" value="PKS06086.1"/>
    <property type="molecule type" value="Genomic_DNA"/>
</dbReference>
<evidence type="ECO:0000313" key="2">
    <source>
        <dbReference type="EMBL" id="PKS06086.1"/>
    </source>
</evidence>
<evidence type="ECO:0000256" key="1">
    <source>
        <dbReference type="SAM" id="SignalP"/>
    </source>
</evidence>
<dbReference type="OrthoDB" id="438641at2759"/>
<protein>
    <submittedName>
        <fullName evidence="2">Uncharacterized protein</fullName>
    </submittedName>
</protein>
<dbReference type="InParanoid" id="A0A2N3N0X6"/>